<organism evidence="6 7">
    <name type="scientific">Streptomyces triticiradicis</name>
    <dbReference type="NCBI Taxonomy" id="2651189"/>
    <lineage>
        <taxon>Bacteria</taxon>
        <taxon>Bacillati</taxon>
        <taxon>Actinomycetota</taxon>
        <taxon>Actinomycetes</taxon>
        <taxon>Kitasatosporales</taxon>
        <taxon>Streptomycetaceae</taxon>
        <taxon>Streptomyces</taxon>
    </lineage>
</organism>
<dbReference type="PROSITE" id="PS51470">
    <property type="entry name" value="FG_GAP"/>
    <property type="match status" value="1"/>
</dbReference>
<dbReference type="Pfam" id="PF01839">
    <property type="entry name" value="FG-GAP"/>
    <property type="match status" value="2"/>
</dbReference>
<evidence type="ECO:0000256" key="1">
    <source>
        <dbReference type="ARBA" id="ARBA00022729"/>
    </source>
</evidence>
<dbReference type="PRINTS" id="PR01185">
    <property type="entry name" value="INTEGRINA"/>
</dbReference>
<dbReference type="InterPro" id="IPR000413">
    <property type="entry name" value="Integrin_alpha"/>
</dbReference>
<dbReference type="SUPFAM" id="SSF69318">
    <property type="entry name" value="Integrin alpha N-terminal domain"/>
    <property type="match status" value="1"/>
</dbReference>
<dbReference type="SMART" id="SM00191">
    <property type="entry name" value="Int_alpha"/>
    <property type="match status" value="6"/>
</dbReference>
<evidence type="ECO:0000313" key="6">
    <source>
        <dbReference type="EMBL" id="KAB1987657.1"/>
    </source>
</evidence>
<reference evidence="6 7" key="1">
    <citation type="submission" date="2019-09" db="EMBL/GenBank/DDBJ databases">
        <title>Isolation and identification of active actinomycetes.</title>
        <authorList>
            <person name="Yu Z."/>
            <person name="Han C."/>
            <person name="Yu B."/>
        </authorList>
    </citation>
    <scope>NUCLEOTIDE SEQUENCE [LARGE SCALE GENOMIC DNA]</scope>
    <source>
        <strain evidence="6 7">NEAU-H2</strain>
    </source>
</reference>
<feature type="chain" id="PRO_5029626369" description="VCBS repeat-containing protein" evidence="5">
    <location>
        <begin position="36"/>
        <end position="497"/>
    </location>
</feature>
<feature type="signal peptide" evidence="5">
    <location>
        <begin position="1"/>
        <end position="35"/>
    </location>
</feature>
<dbReference type="RefSeq" id="WP_151470089.1">
    <property type="nucleotide sequence ID" value="NZ_WBKG01000012.1"/>
</dbReference>
<evidence type="ECO:0000256" key="2">
    <source>
        <dbReference type="ARBA" id="ARBA00022737"/>
    </source>
</evidence>
<evidence type="ECO:0008006" key="8">
    <source>
        <dbReference type="Google" id="ProtNLM"/>
    </source>
</evidence>
<dbReference type="InterPro" id="IPR028994">
    <property type="entry name" value="Integrin_alpha_N"/>
</dbReference>
<dbReference type="Proteomes" id="UP000442990">
    <property type="component" value="Unassembled WGS sequence"/>
</dbReference>
<keyword evidence="1 5" id="KW-0732">Signal</keyword>
<sequence length="497" mass="49331">MHKRHPHHVRLALATATAAALTGGLLTFSAATATAADSARVPQADFNGDHIGDVAVSAHGASVSGHAGAGQIVALYGTATGVSSAKRSTISQNTTGVPGTAEAGDAFGAETAYADFNHDGYDDLAVASPSEKVGTDTNGGALAILWGSANGLTGKSVDVPDPSPSSHDYWGKDLAAGDFDGDGKADLVVGSSASTLYVYKGGFSTSGTPGGRTTIKPPIHSGTNDSPYGPMSLTAGDVNGDGRTDLIVDGYETRTDYGWNTNYYVPGTASGLSVASAKALKTGIITGIGDVNGDGFGDIVSGAGWDATTTDGTPVPDSANGGKVNITYGSASGPAGTTGVTQNSGNVPGSSEKGDGFGWDLDMGDINGDGYQDLVVSAPNEDLGGVTNTGMVTVMYGSASGINVSSGIQAFAQSTAGVPGNDEKGDLFGADVKLDDVNGDGKADLLVGSYENSADGAVVYLPSDGHTITTAGSRFVAPDASGVSTSGTPQFGALFAD</sequence>
<dbReference type="InterPro" id="IPR013519">
    <property type="entry name" value="Int_alpha_beta-p"/>
</dbReference>
<dbReference type="GO" id="GO:0004621">
    <property type="term" value="F:glycosylphosphatidylinositol phospholipase D activity"/>
    <property type="evidence" value="ECO:0007669"/>
    <property type="project" value="TreeGrafter"/>
</dbReference>
<dbReference type="GO" id="GO:0031012">
    <property type="term" value="C:extracellular matrix"/>
    <property type="evidence" value="ECO:0007669"/>
    <property type="project" value="TreeGrafter"/>
</dbReference>
<evidence type="ECO:0000256" key="5">
    <source>
        <dbReference type="SAM" id="SignalP"/>
    </source>
</evidence>
<dbReference type="Pfam" id="PF13517">
    <property type="entry name" value="FG-GAP_3"/>
    <property type="match status" value="1"/>
</dbReference>
<accession>A0A7J5DFL0</accession>
<evidence type="ECO:0000313" key="7">
    <source>
        <dbReference type="Proteomes" id="UP000442990"/>
    </source>
</evidence>
<dbReference type="PANTHER" id="PTHR23221:SF7">
    <property type="entry name" value="PHOSPHATIDYLINOSITOL-GLYCAN-SPECIFIC PHOSPHOLIPASE D"/>
    <property type="match status" value="1"/>
</dbReference>
<dbReference type="InterPro" id="IPR013517">
    <property type="entry name" value="FG-GAP"/>
</dbReference>
<comment type="caution">
    <text evidence="6">The sequence shown here is derived from an EMBL/GenBank/DDBJ whole genome shotgun (WGS) entry which is preliminary data.</text>
</comment>
<keyword evidence="4" id="KW-0325">Glycoprotein</keyword>
<dbReference type="GO" id="GO:0007155">
    <property type="term" value="P:cell adhesion"/>
    <property type="evidence" value="ECO:0007669"/>
    <property type="project" value="InterPro"/>
</dbReference>
<dbReference type="GO" id="GO:0008305">
    <property type="term" value="C:integrin complex"/>
    <property type="evidence" value="ECO:0007669"/>
    <property type="project" value="InterPro"/>
</dbReference>
<dbReference type="AlphaFoldDB" id="A0A7J5DFL0"/>
<dbReference type="PANTHER" id="PTHR23221">
    <property type="entry name" value="GLYCOSYLPHOSPHATIDYLINOSITOL PHOSPHOLIPASE D"/>
    <property type="match status" value="1"/>
</dbReference>
<keyword evidence="3" id="KW-0378">Hydrolase</keyword>
<gene>
    <name evidence="6" type="ORF">F8144_16485</name>
</gene>
<keyword evidence="2" id="KW-0677">Repeat</keyword>
<protein>
    <recommendedName>
        <fullName evidence="8">VCBS repeat-containing protein</fullName>
    </recommendedName>
</protein>
<proteinExistence type="predicted"/>
<dbReference type="Gene3D" id="2.130.10.130">
    <property type="entry name" value="Integrin alpha, N-terminal"/>
    <property type="match status" value="3"/>
</dbReference>
<evidence type="ECO:0000256" key="4">
    <source>
        <dbReference type="ARBA" id="ARBA00023180"/>
    </source>
</evidence>
<dbReference type="GO" id="GO:0005615">
    <property type="term" value="C:extracellular space"/>
    <property type="evidence" value="ECO:0007669"/>
    <property type="project" value="TreeGrafter"/>
</dbReference>
<evidence type="ECO:0000256" key="3">
    <source>
        <dbReference type="ARBA" id="ARBA00022801"/>
    </source>
</evidence>
<dbReference type="EMBL" id="WBKG01000012">
    <property type="protein sequence ID" value="KAB1987657.1"/>
    <property type="molecule type" value="Genomic_DNA"/>
</dbReference>
<name>A0A7J5DFL0_9ACTN</name>
<keyword evidence="7" id="KW-1185">Reference proteome</keyword>